<evidence type="ECO:0000256" key="4">
    <source>
        <dbReference type="ARBA" id="ARBA00023180"/>
    </source>
</evidence>
<dbReference type="InterPro" id="IPR055401">
    <property type="entry name" value="CEMIP_beta-hel_dom"/>
</dbReference>
<evidence type="ECO:0000313" key="10">
    <source>
        <dbReference type="Proteomes" id="UP000242188"/>
    </source>
</evidence>
<evidence type="ECO:0000256" key="5">
    <source>
        <dbReference type="SAM" id="Phobius"/>
    </source>
</evidence>
<dbReference type="PANTHER" id="PTHR46769:SF2">
    <property type="entry name" value="FIBROCYSTIN-L ISOFORM 2 PRECURSOR-RELATED"/>
    <property type="match status" value="1"/>
</dbReference>
<dbReference type="PROSITE" id="PS51484">
    <property type="entry name" value="G8"/>
    <property type="match status" value="2"/>
</dbReference>
<dbReference type="OrthoDB" id="120976at2759"/>
<dbReference type="InterPro" id="IPR019316">
    <property type="entry name" value="G8_domain"/>
</dbReference>
<dbReference type="Gene3D" id="2.60.40.10">
    <property type="entry name" value="Immunoglobulins"/>
    <property type="match status" value="14"/>
</dbReference>
<dbReference type="SUPFAM" id="SSF49503">
    <property type="entry name" value="Cupredoxins"/>
    <property type="match status" value="1"/>
</dbReference>
<feature type="domain" description="PA14" evidence="8">
    <location>
        <begin position="319"/>
        <end position="465"/>
    </location>
</feature>
<dbReference type="Proteomes" id="UP000242188">
    <property type="component" value="Unassembled WGS sequence"/>
</dbReference>
<reference evidence="9 10" key="1">
    <citation type="journal article" date="2017" name="Nat. Ecol. Evol.">
        <title>Scallop genome provides insights into evolution of bilaterian karyotype and development.</title>
        <authorList>
            <person name="Wang S."/>
            <person name="Zhang J."/>
            <person name="Jiao W."/>
            <person name="Li J."/>
            <person name="Xun X."/>
            <person name="Sun Y."/>
            <person name="Guo X."/>
            <person name="Huan P."/>
            <person name="Dong B."/>
            <person name="Zhang L."/>
            <person name="Hu X."/>
            <person name="Sun X."/>
            <person name="Wang J."/>
            <person name="Zhao C."/>
            <person name="Wang Y."/>
            <person name="Wang D."/>
            <person name="Huang X."/>
            <person name="Wang R."/>
            <person name="Lv J."/>
            <person name="Li Y."/>
            <person name="Zhang Z."/>
            <person name="Liu B."/>
            <person name="Lu W."/>
            <person name="Hui Y."/>
            <person name="Liang J."/>
            <person name="Zhou Z."/>
            <person name="Hou R."/>
            <person name="Li X."/>
            <person name="Liu Y."/>
            <person name="Li H."/>
            <person name="Ning X."/>
            <person name="Lin Y."/>
            <person name="Zhao L."/>
            <person name="Xing Q."/>
            <person name="Dou J."/>
            <person name="Li Y."/>
            <person name="Mao J."/>
            <person name="Guo H."/>
            <person name="Dou H."/>
            <person name="Li T."/>
            <person name="Mu C."/>
            <person name="Jiang W."/>
            <person name="Fu Q."/>
            <person name="Fu X."/>
            <person name="Miao Y."/>
            <person name="Liu J."/>
            <person name="Yu Q."/>
            <person name="Li R."/>
            <person name="Liao H."/>
            <person name="Li X."/>
            <person name="Kong Y."/>
            <person name="Jiang Z."/>
            <person name="Chourrout D."/>
            <person name="Li R."/>
            <person name="Bao Z."/>
        </authorList>
    </citation>
    <scope>NUCLEOTIDE SEQUENCE [LARGE SCALE GENOMIC DNA]</scope>
    <source>
        <strain evidence="9 10">PY_sf001</strain>
    </source>
</reference>
<dbReference type="InterPro" id="IPR006626">
    <property type="entry name" value="PbH1"/>
</dbReference>
<dbReference type="EMBL" id="NEDP02000688">
    <property type="protein sequence ID" value="OWF55410.1"/>
    <property type="molecule type" value="Genomic_DNA"/>
</dbReference>
<dbReference type="CDD" id="cd00603">
    <property type="entry name" value="IPT_PCSR"/>
    <property type="match status" value="11"/>
</dbReference>
<evidence type="ECO:0000259" key="7">
    <source>
        <dbReference type="PROSITE" id="PS51484"/>
    </source>
</evidence>
<comment type="caution">
    <text evidence="9">The sequence shown here is derived from an EMBL/GenBank/DDBJ whole genome shotgun (WGS) entry which is preliminary data.</text>
</comment>
<dbReference type="SMART" id="SM00710">
    <property type="entry name" value="PbH1"/>
    <property type="match status" value="8"/>
</dbReference>
<dbReference type="InterPro" id="IPR013783">
    <property type="entry name" value="Ig-like_fold"/>
</dbReference>
<dbReference type="SUPFAM" id="SSF81296">
    <property type="entry name" value="E set domains"/>
    <property type="match status" value="12"/>
</dbReference>
<dbReference type="CDD" id="cd00102">
    <property type="entry name" value="IPT"/>
    <property type="match status" value="1"/>
</dbReference>
<keyword evidence="5" id="KW-0812">Transmembrane</keyword>
<dbReference type="SMART" id="SM01225">
    <property type="entry name" value="G8"/>
    <property type="match status" value="2"/>
</dbReference>
<dbReference type="InterPro" id="IPR014756">
    <property type="entry name" value="Ig_E-set"/>
</dbReference>
<accession>A0A210R2T4</accession>
<sequence>MEGIDNRILFQVAVIFLLLNFSECASVSSLTPSTGSENGGCLVTIYGNGFAKSQFNFGEGNSNLGNTVSLVSETQQFNCPIHKDGTNEKQIQCTTPPLKEGTYRVRVAVDGVDIGEISSNIQFSTSSANTPTITSVQPRSGPPGTIVKLCGKIFTDMYGSNQEESSNGRKIFIKRVYVGGQSCELKKDKDTLHGIDLEGDEGCMKCKIDVNGTRIGNLNTSFILSGDYGRSKSNGDYVVSRDQLYMFQTYSEIVLVSPSSGSEKGGTLISIEGNNFDETLSKPVVMVGGTPCTVKGNVTKSLIMCETAAKPTSIPTLKSGNRGLKYETWNKTVAAPSEGKDLDSSEADYSGSLDAAHYDANAGGSGKATRLSGFFAPPIEGDYLFSLQSHGAAELHLSTDNDRANMVKIVSSQASTSVSDRITLSKTNKYYLEVYDIDGTSVNVSASCFNSTLTSAYTNYVKAEVHKIKVTSNTKPEKQNIKPQGFVTGTSTYTVQEITVEESVSGAGGGFRLSLYSTVTDLISFKASSSVVATAIKDHAIFEDGNGVTVTDEPTSSGGIKYTVTFKLDWGDFPTFDIEAYGSLIVTTSKKTAGITSGGFLSLSFSGVKAPPVAVGASPDVVKVALERLFSTRCPLKLSKPSKKTLHYTFEEAHSTPSYNLNKRYSQMEAFCGRYVLKNPKVLFQKEGKTPALSLTQSPVLCFAHQGAIGTDMTMNYQYTDSESNTQDKWVKLKDVITSTSTMEWEYSCVNVFDALQAKVTGGSRFYLKKAAIEGTGDIYIDEVYLGKEKPTTDGNITMQRLRQPKLNGKNLIDNVVVEGNSTSYDVTLFPQNCGDNFPLFTSEQKPEDATVTVTRLQGASPKIDGTFDLEFLGSQRTKIPIDITAEELAGELSTINGNDDVSVIFNGICSNFNWTVTYNSLVGDQSIIKLDPALTGDQVSMTASTEVNGHVLWGPIPGEFLSAPHDKPQVTTLTNGIPTRCSGTCDFEWLASRTPTVTNISPGTGQSGTVATITGTGFSATSADNSVMLGGVACEVTSSTSTSISCTLGSTPAGTHMVGVNVAGFGLAHGSDVNFICSAGIISFLPASSTLGGGVNLTLTGHGFRNDAMVTVGGQPCPVISNSPGQLVCVIPPRTSAGSVTVVLAMTGVATITASDSFTYDSAITGQISSISHATSSVKGGEVITITGSGFGSSGSLIIGSTVVSPVTFTDTMVSGPLPSLSTGGHAVKVLKVTGAAVLSSTVPTIQYILKVESVYPRRGSLYGGTNVTITGQGLDAEADVKVGGHCCDVDAATATATQIVCTICYTGRTHQIDNSGSDPVYGTGYSWNPKNLVVNIGDEVRWRWDVPQLVGTSLKVEQVRNATSKDAVPYGFSSGPAGLPSGWYDYSFNAPGRKYYWSGPLNSHTNNSVRGSINVERLESYVGDVSVHISGKEADYDITSGVSDPPGPCQGSLCTISGCEDPEPTGGDPTNFRFKFWSCQTPNITAITPNQGTANENIVITGNGFSSTRSENKVMFGEASCIVSEFSTTELKCKLDSTTSPPISVRLFPDVIVENMGSAIPILEEKNRTFTLVPVVSSFSPILGSLEGNTQLTIVGAGFQGSHPDEDVTVTIGSNSCPITQLSYTSIVCSAPKSNSDGPKAVEVKVKAVGQMVTAECDANPCDFNYDLGSTASVASVSPTSVDGSSTTLTITGKRMGGSTSDVSVTVGGEVCTVTDADTTIVKCTISAVPVGAQPLVLDVAQKGRAKHDPSPVTVTSQSVISSVSPVVGSTNGGTVVTILGNGFTDNTRVTIDSIDCPVASVSLSKIVFTTAAHSAANDLDLIVASGGTTYAAEKFSFTVGATPVISSVSPTSGSSGDTVTLSGTNFGATIADNAVTLGGRACTLTSATTTEIVCTVGDYRAGTYELLVNVTGRGLSNNDKMFTSDMTASSILPNTGSRSGGQAVTILGTGFDDTTTATICSEPCVKSTKQESTATQFFCVTPVASGTTTPTCSVVVTVNSITRTLSYTYDSTITTQVTGVTPTHGGTGGGTTITITGSGFGTSMPDCFVSINGSECTVRSVSGNEIVCETGSISKSVKDKVRVEIGGNGEAEQVGAEEFHYVDFWSSVYTWGGGPLPGDGDFVIIQPGQTIYLDTTTAILKILLIQGGQVIVDDSQDLELNAEIILITDGGLLQVGTEENPFSHKMNITLHGHVRSKELPIYGTKVLAVREGTLDLHGKPTLITWTMLAETAAADTDSINLEKAVDWNIGDTIVIATTGNSKSQIETEQKTIKDISDDKRTLTLDSNLKYTHSGVTKTFGTGSNTYAVDIKAEVGLLTHNVKVQGSRNGEWSEKIEACPDGFNVEEFATQTCFQGRFGEETGSDQFGGHIIIHSPTPDSGGSKGRISYVELDFMGQAFRLGRYPIHFHLLGDKSKSYVRGVGIHETFNRAVNIHATHNVLIEHTVVYNIMGGAIFLEDGIETGNIIQYNLALFVKQSTSLLNDDVTPAGFWATNPNNTIQHCHAAGGSHFGFWYSMHEHPKGPSFTTTVCPTNVPLGIFYNNTAHSLGWFGLWIFPTFTPKVGGGCDSTNQQTAHFRSFNAWHNDKGVEMVNTGYVQLSNFYATENLNAQIEIKILIEPEGLVPSNGALIKDSLVVCHASLIGASNCTKGGIVIPYGPGLLIDNVTFVNFDRSDSCAFSWARIDGTCGDNCVGSTHKTAALTFINSPRRVCYEWLFEGVLEDLDGTLCSSANCKVIPTTGTLPPSCGNYQYGNTLVPVSKCQAAVKFHRFGFNNLLPNSAWYKDVLFTNAHGVSAVPFKDKRITNKNGWVAQLVSGETYTMTFNNSAPVTNISFTGQMDDVNTDDFIILVLPVKLKPDRLKINEDKGFIVPSETPLDTSAITGSSWYFNDNKKEVEILISGKDLSNGGTRKKRSSPSVKSNNQTYPVNLQAYTCFYTNCTPPPDPNTVPPAATRPTSAVLWSSPESWSWLGNTLPVPGSDLTIPSGVWMVADMAIPWFKTVVLYGTIEFDHGTAAPYRNIDLNATHVIILGGRLIIGWPDDPFLGDARVILRGNSSSAEYDGLTNAATVGAKAMGVFGGLDLHGIDGGVTWTRLASSAFAGDSQITLAQAVDWAVGSEIVVAPTGYEPREAETFMITSVSTDKQSLTLNSSLQYNHVVIPKENFYPDLGAEVALLTRNVKVIGESYANLYQESFGARILVGIAQEDESVFIGFARITNTEFYHTGQEGWTESYDARYSIAFLDAGAVNDIKPSIIEKNAFHDGFSPAIGVFGTHSLAIRQNVIHHTITRSIETSSDNTNIESNLLILMLSEATYQNRYETENIRLSAAIEAQNSKNSQIRNNVVAGSERASFWLNAMECNSAGHGSNLAHSSIMGFVIYPQITTSATCLRMSNFTAWKNLVGIYYQNTASLELWNNFLVENRIGAAMFVMGPSAVDHQATNKSVTVKNTTLVGASSSYDCATDKWIMNEAMRVHSQALPWNKDGTNIGIFGAQYSQSTNGMSMFPYFGTMSYPSIYGITILENVTFANFGQMCGKENYAITSSAEGDDGQHPVQSSNVILKNVQEGNKLFFYRPNVRKINGADCGDMDCDGMKANIFCDTDGTFFGEKGCAVSESEWEWDGDARRGLGDYRIPKAILNTADGTRIPVDQLAPHKGIIRSDTTVYKSAWHAHLNSDLNYKMLIIESMDADTETRRVSPVAILGDGYLNLINGPQDHGWCSGYTCRERLSTFMAVVATGKEFVVVFTGTTPQHLRFFLLNCDETHAIKVAVWYSQPYEMEVSVDSSVISPKNARTDDDGNYLLEKPSFPGEYTPTVSDTSGQNYFDRNSKRLYVTIRGPKTVELKTKPSIYVSCNIPPMTEDEFFGSKAPEYLAAFFDIPPEKIRKMNVISESQSKRRRKRSTVSYDVMVLEISDVPNSNSTALSAEQLENMVDKITNEIQLGNISQVLNMTVNGVSVAGPPPSPGSPEWNSTTVDDSPYTVIVEAAGMRFNPAPEPQHEGVVFKTQPKIQVLDPQGRPITQLGSASQPWEITASLRPGGSNPLATLTGNLTVQFVNGWANFTSLLITKLGTEFHIDFNLTVPTGSNFSITSGPLTVAARPIKASVTSMTSTVIENHYFAVGVELQDNATSERIPDIAWRGLAWTMTAELNMPELNPGSMLGPSETLFSTSSSTANFYSLNFTSLGIYAVKLHVYTTPSAYDFYEEVQVIVRSQDQTSLVIEKTSLLEMRFDADFDTVVGANTKPFASMMASRFIKKYLNVLFDYVSVEPGSIVVKFSISGGVSNLNTTVHGMCESVQNDSSFTFNSTTIALSGYLTVDGVSYYGVHCGPIASPATTKPESAHDKTSMALIVSLVVVSVTLLVTILAIILWKCKVAPKTKTRDAIFRALFKEVGKTRAKV</sequence>
<dbReference type="PROSITE" id="PS51820">
    <property type="entry name" value="PA14"/>
    <property type="match status" value="1"/>
</dbReference>
<dbReference type="InterPro" id="IPR037524">
    <property type="entry name" value="PA14/GLEYA"/>
</dbReference>
<keyword evidence="2 6" id="KW-0732">Signal</keyword>
<feature type="chain" id="PRO_5012261947" evidence="6">
    <location>
        <begin position="25"/>
        <end position="4401"/>
    </location>
</feature>
<dbReference type="PANTHER" id="PTHR46769">
    <property type="entry name" value="POLYCYSTIC KIDNEY AND HEPATIC DISEASE 1 (AUTOSOMAL RECESSIVE)-LIKE 1"/>
    <property type="match status" value="1"/>
</dbReference>
<evidence type="ECO:0000256" key="2">
    <source>
        <dbReference type="ARBA" id="ARBA00022729"/>
    </source>
</evidence>
<feature type="domain" description="G8" evidence="7">
    <location>
        <begin position="2112"/>
        <end position="2233"/>
    </location>
</feature>
<keyword evidence="5" id="KW-0472">Membrane</keyword>
<keyword evidence="10" id="KW-1185">Reference proteome</keyword>
<dbReference type="SMART" id="SM00429">
    <property type="entry name" value="IPT"/>
    <property type="match status" value="12"/>
</dbReference>
<dbReference type="Gene3D" id="2.60.40.420">
    <property type="entry name" value="Cupredoxins - blue copper proteins"/>
    <property type="match status" value="1"/>
</dbReference>
<evidence type="ECO:0000259" key="8">
    <source>
        <dbReference type="PROSITE" id="PS51820"/>
    </source>
</evidence>
<organism evidence="9 10">
    <name type="scientific">Mizuhopecten yessoensis</name>
    <name type="common">Japanese scallop</name>
    <name type="synonym">Patinopecten yessoensis</name>
    <dbReference type="NCBI Taxonomy" id="6573"/>
    <lineage>
        <taxon>Eukaryota</taxon>
        <taxon>Metazoa</taxon>
        <taxon>Spiralia</taxon>
        <taxon>Lophotrochozoa</taxon>
        <taxon>Mollusca</taxon>
        <taxon>Bivalvia</taxon>
        <taxon>Autobranchia</taxon>
        <taxon>Pteriomorphia</taxon>
        <taxon>Pectinida</taxon>
        <taxon>Pectinoidea</taxon>
        <taxon>Pectinidae</taxon>
        <taxon>Mizuhopecten</taxon>
    </lineage>
</organism>
<feature type="domain" description="G8" evidence="7">
    <location>
        <begin position="2970"/>
        <end position="3099"/>
    </location>
</feature>
<name>A0A210R2T4_MIZYE</name>
<evidence type="ECO:0000256" key="3">
    <source>
        <dbReference type="ARBA" id="ARBA00022737"/>
    </source>
</evidence>
<keyword evidence="4" id="KW-0325">Glycoprotein</keyword>
<comment type="subcellular location">
    <subcellularLocation>
        <location evidence="1">Cell envelope</location>
    </subcellularLocation>
</comment>
<dbReference type="Pfam" id="PF01833">
    <property type="entry name" value="TIG"/>
    <property type="match status" value="13"/>
</dbReference>
<evidence type="ECO:0000256" key="1">
    <source>
        <dbReference type="ARBA" id="ARBA00004196"/>
    </source>
</evidence>
<proteinExistence type="predicted"/>
<dbReference type="Pfam" id="PF24606">
    <property type="entry name" value="CEMIP_beta-hel"/>
    <property type="match status" value="2"/>
</dbReference>
<keyword evidence="3" id="KW-0677">Repeat</keyword>
<dbReference type="InterPro" id="IPR052387">
    <property type="entry name" value="Fibrocystin"/>
</dbReference>
<dbReference type="InterPro" id="IPR008972">
    <property type="entry name" value="Cupredoxin"/>
</dbReference>
<dbReference type="InterPro" id="IPR002909">
    <property type="entry name" value="IPT_dom"/>
</dbReference>
<evidence type="ECO:0000256" key="6">
    <source>
        <dbReference type="SAM" id="SignalP"/>
    </source>
</evidence>
<dbReference type="Pfam" id="PF10162">
    <property type="entry name" value="G8"/>
    <property type="match status" value="2"/>
</dbReference>
<dbReference type="STRING" id="6573.A0A210R2T4"/>
<gene>
    <name evidence="9" type="ORF">KP79_PYT22432</name>
</gene>
<feature type="signal peptide" evidence="6">
    <location>
        <begin position="1"/>
        <end position="24"/>
    </location>
</feature>
<keyword evidence="5" id="KW-1133">Transmembrane helix</keyword>
<feature type="transmembrane region" description="Helical" evidence="5">
    <location>
        <begin position="4349"/>
        <end position="4372"/>
    </location>
</feature>
<evidence type="ECO:0000313" key="9">
    <source>
        <dbReference type="EMBL" id="OWF55410.1"/>
    </source>
</evidence>
<protein>
    <submittedName>
        <fullName evidence="9">Fibrocystin-L</fullName>
    </submittedName>
</protein>